<feature type="non-terminal residue" evidence="1">
    <location>
        <position position="1"/>
    </location>
</feature>
<dbReference type="EMBL" id="LAZR01067721">
    <property type="protein sequence ID" value="KKK51019.1"/>
    <property type="molecule type" value="Genomic_DNA"/>
</dbReference>
<proteinExistence type="predicted"/>
<evidence type="ECO:0000313" key="1">
    <source>
        <dbReference type="EMBL" id="KKK51019.1"/>
    </source>
</evidence>
<dbReference type="AlphaFoldDB" id="A0A0F8YAA6"/>
<organism evidence="1">
    <name type="scientific">marine sediment metagenome</name>
    <dbReference type="NCBI Taxonomy" id="412755"/>
    <lineage>
        <taxon>unclassified sequences</taxon>
        <taxon>metagenomes</taxon>
        <taxon>ecological metagenomes</taxon>
    </lineage>
</organism>
<name>A0A0F8YAA6_9ZZZZ</name>
<sequence length="70" mass="7663">IAAIMPHFNSISDDDLDALLGDIGTQMAIGPLIDPTAWRDRESVAYQGMATVLQAIRTFKREVSGIGRFQ</sequence>
<protein>
    <submittedName>
        <fullName evidence="1">Uncharacterized protein</fullName>
    </submittedName>
</protein>
<accession>A0A0F8YAA6</accession>
<reference evidence="1" key="1">
    <citation type="journal article" date="2015" name="Nature">
        <title>Complex archaea that bridge the gap between prokaryotes and eukaryotes.</title>
        <authorList>
            <person name="Spang A."/>
            <person name="Saw J.H."/>
            <person name="Jorgensen S.L."/>
            <person name="Zaremba-Niedzwiedzka K."/>
            <person name="Martijn J."/>
            <person name="Lind A.E."/>
            <person name="van Eijk R."/>
            <person name="Schleper C."/>
            <person name="Guy L."/>
            <person name="Ettema T.J."/>
        </authorList>
    </citation>
    <scope>NUCLEOTIDE SEQUENCE</scope>
</reference>
<gene>
    <name evidence="1" type="ORF">LCGC14_3119130</name>
</gene>
<comment type="caution">
    <text evidence="1">The sequence shown here is derived from an EMBL/GenBank/DDBJ whole genome shotgun (WGS) entry which is preliminary data.</text>
</comment>